<reference evidence="2 3" key="1">
    <citation type="submission" date="2018-04" db="EMBL/GenBank/DDBJ databases">
        <title>Halococcoides cellulosivorans gen. nov., sp. nov., an extremely halophilic cellulose-utilizing haloarchaeon from hypersaline lakes.</title>
        <authorList>
            <person name="Sorokin D.Y."/>
            <person name="Toshchakov S.V."/>
            <person name="Samarov N.I."/>
            <person name="Korzhenkov A."/>
            <person name="Kublanov I.V."/>
        </authorList>
    </citation>
    <scope>NUCLEOTIDE SEQUENCE [LARGE SCALE GENOMIC DNA]</scope>
    <source>
        <strain evidence="2 3">HArcel1</strain>
    </source>
</reference>
<sequence length="250" mass="27922">MRLREIVDYVESMEKQLVLFNLPDASRIDERLEDFFETQNVRVRTARTASGRPANVAVLSDRDGVRAIVTVDRLRDLVEEGPSGGGLGAADAAFEPILEPLKETTFTAYDRTQMLATSREIEDRARRVGRGTIHAGFQRTSLMARQASIYRDLSERGLTVHTYGVPDGVVPELGAGTVHTTEADEIAQTWFVVFDGGGNPTQKSALLAEERRPGQFYGVWTYDGVIVDRILDRLETAYSFDPERQSRSRP</sequence>
<keyword evidence="2" id="KW-0418">Kinase</keyword>
<accession>A0A2R4X1H7</accession>
<dbReference type="Proteomes" id="UP000244727">
    <property type="component" value="Chromosome"/>
</dbReference>
<evidence type="ECO:0000259" key="1">
    <source>
        <dbReference type="Pfam" id="PF10069"/>
    </source>
</evidence>
<name>A0A2R4X1H7_9EURY</name>
<evidence type="ECO:0000313" key="2">
    <source>
        <dbReference type="EMBL" id="AWB27654.1"/>
    </source>
</evidence>
<dbReference type="GO" id="GO:0016301">
    <property type="term" value="F:kinase activity"/>
    <property type="evidence" value="ECO:0007669"/>
    <property type="project" value="UniProtKB-KW"/>
</dbReference>
<evidence type="ECO:0000313" key="3">
    <source>
        <dbReference type="Proteomes" id="UP000244727"/>
    </source>
</evidence>
<dbReference type="GeneID" id="36512440"/>
<keyword evidence="2" id="KW-0808">Transferase</keyword>
<dbReference type="EMBL" id="CP028858">
    <property type="protein sequence ID" value="AWB27654.1"/>
    <property type="molecule type" value="Genomic_DNA"/>
</dbReference>
<dbReference type="InterPro" id="IPR019278">
    <property type="entry name" value="DICT_dom"/>
</dbReference>
<gene>
    <name evidence="2" type="ORF">HARCEL1_07995</name>
</gene>
<protein>
    <submittedName>
        <fullName evidence="2">Histidine kinase</fullName>
    </submittedName>
</protein>
<dbReference type="RefSeq" id="WP_108382148.1">
    <property type="nucleotide sequence ID" value="NZ_CP028858.1"/>
</dbReference>
<dbReference type="PIRSF" id="PIRSF030471">
    <property type="entry name" value="STR_Vng0742h_prd"/>
    <property type="match status" value="1"/>
</dbReference>
<dbReference type="InterPro" id="IPR016954">
    <property type="entry name" value="Uncharacterised_Vng0742h"/>
</dbReference>
<keyword evidence="3" id="KW-1185">Reference proteome</keyword>
<dbReference type="KEGG" id="harc:HARCEL1_07995"/>
<feature type="domain" description="DICT" evidence="1">
    <location>
        <begin position="102"/>
        <end position="211"/>
    </location>
</feature>
<dbReference type="AlphaFoldDB" id="A0A2R4X1H7"/>
<proteinExistence type="predicted"/>
<dbReference type="Pfam" id="PF10069">
    <property type="entry name" value="DICT"/>
    <property type="match status" value="1"/>
</dbReference>
<organism evidence="2 3">
    <name type="scientific">Halococcoides cellulosivorans</name>
    <dbReference type="NCBI Taxonomy" id="1679096"/>
    <lineage>
        <taxon>Archaea</taxon>
        <taxon>Methanobacteriati</taxon>
        <taxon>Methanobacteriota</taxon>
        <taxon>Stenosarchaea group</taxon>
        <taxon>Halobacteria</taxon>
        <taxon>Halobacteriales</taxon>
        <taxon>Haloarculaceae</taxon>
        <taxon>Halococcoides</taxon>
    </lineage>
</organism>